<comment type="caution">
    <text evidence="2">The sequence shown here is derived from an EMBL/GenBank/DDBJ whole genome shotgun (WGS) entry which is preliminary data.</text>
</comment>
<feature type="compositionally biased region" description="Polar residues" evidence="1">
    <location>
        <begin position="244"/>
        <end position="282"/>
    </location>
</feature>
<feature type="compositionally biased region" description="Polar residues" evidence="1">
    <location>
        <begin position="1"/>
        <end position="15"/>
    </location>
</feature>
<gene>
    <name evidence="2" type="ORF">L210DRAFT_3638981</name>
</gene>
<proteinExistence type="predicted"/>
<dbReference type="Proteomes" id="UP001194468">
    <property type="component" value="Unassembled WGS sequence"/>
</dbReference>
<protein>
    <submittedName>
        <fullName evidence="2">Uncharacterized protein</fullName>
    </submittedName>
</protein>
<evidence type="ECO:0000256" key="1">
    <source>
        <dbReference type="SAM" id="MobiDB-lite"/>
    </source>
</evidence>
<dbReference type="EMBL" id="WHUW01000001">
    <property type="protein sequence ID" value="KAF8452467.1"/>
    <property type="molecule type" value="Genomic_DNA"/>
</dbReference>
<name>A0AAD4GM87_BOLED</name>
<keyword evidence="3" id="KW-1185">Reference proteome</keyword>
<feature type="region of interest" description="Disordered" evidence="1">
    <location>
        <begin position="69"/>
        <end position="367"/>
    </location>
</feature>
<reference evidence="2" key="2">
    <citation type="journal article" date="2020" name="Nat. Commun.">
        <title>Large-scale genome sequencing of mycorrhizal fungi provides insights into the early evolution of symbiotic traits.</title>
        <authorList>
            <person name="Miyauchi S."/>
            <person name="Kiss E."/>
            <person name="Kuo A."/>
            <person name="Drula E."/>
            <person name="Kohler A."/>
            <person name="Sanchez-Garcia M."/>
            <person name="Morin E."/>
            <person name="Andreopoulos B."/>
            <person name="Barry K.W."/>
            <person name="Bonito G."/>
            <person name="Buee M."/>
            <person name="Carver A."/>
            <person name="Chen C."/>
            <person name="Cichocki N."/>
            <person name="Clum A."/>
            <person name="Culley D."/>
            <person name="Crous P.W."/>
            <person name="Fauchery L."/>
            <person name="Girlanda M."/>
            <person name="Hayes R.D."/>
            <person name="Keri Z."/>
            <person name="LaButti K."/>
            <person name="Lipzen A."/>
            <person name="Lombard V."/>
            <person name="Magnuson J."/>
            <person name="Maillard F."/>
            <person name="Murat C."/>
            <person name="Nolan M."/>
            <person name="Ohm R.A."/>
            <person name="Pangilinan J."/>
            <person name="Pereira M.F."/>
            <person name="Perotto S."/>
            <person name="Peter M."/>
            <person name="Pfister S."/>
            <person name="Riley R."/>
            <person name="Sitrit Y."/>
            <person name="Stielow J.B."/>
            <person name="Szollosi G."/>
            <person name="Zifcakova L."/>
            <person name="Stursova M."/>
            <person name="Spatafora J.W."/>
            <person name="Tedersoo L."/>
            <person name="Vaario L.M."/>
            <person name="Yamada A."/>
            <person name="Yan M."/>
            <person name="Wang P."/>
            <person name="Xu J."/>
            <person name="Bruns T."/>
            <person name="Baldrian P."/>
            <person name="Vilgalys R."/>
            <person name="Dunand C."/>
            <person name="Henrissat B."/>
            <person name="Grigoriev I.V."/>
            <person name="Hibbett D."/>
            <person name="Nagy L.G."/>
            <person name="Martin F.M."/>
        </authorList>
    </citation>
    <scope>NUCLEOTIDE SEQUENCE</scope>
    <source>
        <strain evidence="2">BED1</strain>
    </source>
</reference>
<feature type="compositionally biased region" description="Basic and acidic residues" evidence="1">
    <location>
        <begin position="120"/>
        <end position="131"/>
    </location>
</feature>
<feature type="compositionally biased region" description="Polar residues" evidence="1">
    <location>
        <begin position="213"/>
        <end position="224"/>
    </location>
</feature>
<evidence type="ECO:0000313" key="3">
    <source>
        <dbReference type="Proteomes" id="UP001194468"/>
    </source>
</evidence>
<accession>A0AAD4GM87</accession>
<dbReference type="AlphaFoldDB" id="A0AAD4GM87"/>
<feature type="compositionally biased region" description="Low complexity" evidence="1">
    <location>
        <begin position="349"/>
        <end position="362"/>
    </location>
</feature>
<evidence type="ECO:0000313" key="2">
    <source>
        <dbReference type="EMBL" id="KAF8452467.1"/>
    </source>
</evidence>
<sequence>MTRPTTRSKNSSQRPGQVVLDTKQKRRTSEQKQADDAQAEQLRLEQVEAREQAVQRVAKIIEQTEQEAKDLLANAPKPRPRIVVKPPVDPSVQQDNPEASSGGRKGVSGSPSPEDDSESVDAHQEEGDNERLTQLVPSKKPRTQKTFTRNAVEAARSNYQHESDVTDVGSQSSRQPENLRSREPAPNIQAKNSIAGTGGTGDWADKLAAFKSSHPTQRSSSSKLNSRHARTVSSASVATSLLTQDPQETSVSAGTRASSPTDRASSPTNHASSPTNETQLTLGPQDPYIQGSDECERKVMPNLPSKVVQATRRTNAMRVAEVVSDSEPGEWGNEDSRLGAPPSKRTKGGSRSTSGSQRSGSGVNKKFVNNDLPLGATADNTWRRLFISALAHFASGYDNPWAIPSDKFISVLQQIWNAVYEGKIKHMVTNDGPVYHIARQALNNWRSGFAAAAIAVITTFFANDADFANSVTRTQFAKAMLQKNRFLFSESRGTDKKAWSGLWRGLFVLQTFAHHFNFIQGRVRVVALDEELAGPRTALALACAAVSRMLTLVANDNITFKSDPGNSNGVWTAVIPKGSQYEFNETVWGPSTRRYLEPIQNLTEENFTLVVEETQKYLKKPALALNSAASDDEDSEFEDLFAFR</sequence>
<feature type="compositionally biased region" description="Low complexity" evidence="1">
    <location>
        <begin position="231"/>
        <end position="243"/>
    </location>
</feature>
<reference evidence="2" key="1">
    <citation type="submission" date="2019-10" db="EMBL/GenBank/DDBJ databases">
        <authorList>
            <consortium name="DOE Joint Genome Institute"/>
            <person name="Kuo A."/>
            <person name="Miyauchi S."/>
            <person name="Kiss E."/>
            <person name="Drula E."/>
            <person name="Kohler A."/>
            <person name="Sanchez-Garcia M."/>
            <person name="Andreopoulos B."/>
            <person name="Barry K.W."/>
            <person name="Bonito G."/>
            <person name="Buee M."/>
            <person name="Carver A."/>
            <person name="Chen C."/>
            <person name="Cichocki N."/>
            <person name="Clum A."/>
            <person name="Culley D."/>
            <person name="Crous P.W."/>
            <person name="Fauchery L."/>
            <person name="Girlanda M."/>
            <person name="Hayes R."/>
            <person name="Keri Z."/>
            <person name="LaButti K."/>
            <person name="Lipzen A."/>
            <person name="Lombard V."/>
            <person name="Magnuson J."/>
            <person name="Maillard F."/>
            <person name="Morin E."/>
            <person name="Murat C."/>
            <person name="Nolan M."/>
            <person name="Ohm R."/>
            <person name="Pangilinan J."/>
            <person name="Pereira M."/>
            <person name="Perotto S."/>
            <person name="Peter M."/>
            <person name="Riley R."/>
            <person name="Sitrit Y."/>
            <person name="Stielow B."/>
            <person name="Szollosi G."/>
            <person name="Zifcakova L."/>
            <person name="Stursova M."/>
            <person name="Spatafora J.W."/>
            <person name="Tedersoo L."/>
            <person name="Vaario L.-M."/>
            <person name="Yamada A."/>
            <person name="Yan M."/>
            <person name="Wang P."/>
            <person name="Xu J."/>
            <person name="Bruns T."/>
            <person name="Baldrian P."/>
            <person name="Vilgalys R."/>
            <person name="Henrissat B."/>
            <person name="Grigoriev I.V."/>
            <person name="Hibbett D."/>
            <person name="Nagy L.G."/>
            <person name="Martin F.M."/>
        </authorList>
    </citation>
    <scope>NUCLEOTIDE SEQUENCE</scope>
    <source>
        <strain evidence="2">BED1</strain>
    </source>
</reference>
<organism evidence="2 3">
    <name type="scientific">Boletus edulis BED1</name>
    <dbReference type="NCBI Taxonomy" id="1328754"/>
    <lineage>
        <taxon>Eukaryota</taxon>
        <taxon>Fungi</taxon>
        <taxon>Dikarya</taxon>
        <taxon>Basidiomycota</taxon>
        <taxon>Agaricomycotina</taxon>
        <taxon>Agaricomycetes</taxon>
        <taxon>Agaricomycetidae</taxon>
        <taxon>Boletales</taxon>
        <taxon>Boletineae</taxon>
        <taxon>Boletaceae</taxon>
        <taxon>Boletoideae</taxon>
        <taxon>Boletus</taxon>
    </lineage>
</organism>
<feature type="region of interest" description="Disordered" evidence="1">
    <location>
        <begin position="1"/>
        <end position="39"/>
    </location>
</feature>